<name>A0AAQ3K2P1_9LILI</name>
<evidence type="ECO:0008006" key="4">
    <source>
        <dbReference type="Google" id="ProtNLM"/>
    </source>
</evidence>
<sequence>MWELSDIPCPHAISSIHWLGEDPTEYVHEYFKKSTYLRAYEHLIQPLNGEKMWVNVESVPILPLIVRRQTWRPKRAWNKDISENEKEETSTTMMSKNGVQMKCPQCSTYGHNKRSCKNNDKRPVSSQASSSQISVI</sequence>
<keyword evidence="3" id="KW-1185">Reference proteome</keyword>
<reference evidence="2 3" key="1">
    <citation type="submission" date="2023-10" db="EMBL/GenBank/DDBJ databases">
        <title>Chromosome-scale genome assembly provides insights into flower coloration mechanisms of Canna indica.</title>
        <authorList>
            <person name="Li C."/>
        </authorList>
    </citation>
    <scope>NUCLEOTIDE SEQUENCE [LARGE SCALE GENOMIC DNA]</scope>
    <source>
        <tissue evidence="2">Flower</tissue>
    </source>
</reference>
<evidence type="ECO:0000256" key="1">
    <source>
        <dbReference type="SAM" id="MobiDB-lite"/>
    </source>
</evidence>
<gene>
    <name evidence="2" type="ORF">Cni_G09490</name>
</gene>
<dbReference type="AlphaFoldDB" id="A0AAQ3K2P1"/>
<feature type="region of interest" description="Disordered" evidence="1">
    <location>
        <begin position="109"/>
        <end position="136"/>
    </location>
</feature>
<organism evidence="2 3">
    <name type="scientific">Canna indica</name>
    <name type="common">Indian-shot</name>
    <dbReference type="NCBI Taxonomy" id="4628"/>
    <lineage>
        <taxon>Eukaryota</taxon>
        <taxon>Viridiplantae</taxon>
        <taxon>Streptophyta</taxon>
        <taxon>Embryophyta</taxon>
        <taxon>Tracheophyta</taxon>
        <taxon>Spermatophyta</taxon>
        <taxon>Magnoliopsida</taxon>
        <taxon>Liliopsida</taxon>
        <taxon>Zingiberales</taxon>
        <taxon>Cannaceae</taxon>
        <taxon>Canna</taxon>
    </lineage>
</organism>
<evidence type="ECO:0000313" key="3">
    <source>
        <dbReference type="Proteomes" id="UP001327560"/>
    </source>
</evidence>
<accession>A0AAQ3K2P1</accession>
<feature type="compositionally biased region" description="Low complexity" evidence="1">
    <location>
        <begin position="124"/>
        <end position="136"/>
    </location>
</feature>
<evidence type="ECO:0000313" key="2">
    <source>
        <dbReference type="EMBL" id="WOL00777.1"/>
    </source>
</evidence>
<dbReference type="EMBL" id="CP136892">
    <property type="protein sequence ID" value="WOL00777.1"/>
    <property type="molecule type" value="Genomic_DNA"/>
</dbReference>
<proteinExistence type="predicted"/>
<dbReference type="Proteomes" id="UP001327560">
    <property type="component" value="Chromosome 3"/>
</dbReference>
<protein>
    <recommendedName>
        <fullName evidence="4">Zinc finger PMZ-type domain-containing protein</fullName>
    </recommendedName>
</protein>